<keyword evidence="4" id="KW-0547">Nucleotide-binding</keyword>
<dbReference type="OrthoDB" id="9810538at2"/>
<evidence type="ECO:0000256" key="4">
    <source>
        <dbReference type="ARBA" id="ARBA00022741"/>
    </source>
</evidence>
<keyword evidence="1" id="KW-0597">Phosphoprotein</keyword>
<keyword evidence="7" id="KW-1185">Reference proteome</keyword>
<dbReference type="STRING" id="118168.MC7420_2428"/>
<evidence type="ECO:0000313" key="7">
    <source>
        <dbReference type="Proteomes" id="UP000003835"/>
    </source>
</evidence>
<sequence length="92" mass="10903">MSSRRWQLRVQDILQAISSIQQRTAGITFEEFSTDEMLFDSILYKFVVIGEAARNVPPDIQNRTPDIPWRLMTDMRNVITHEYFQVKLRTKI</sequence>
<accession>B4W237</accession>
<protein>
    <recommendedName>
        <fullName evidence="8">DUF86 domain-containing protein</fullName>
    </recommendedName>
</protein>
<dbReference type="RefSeq" id="WP_006105471.1">
    <property type="nucleotide sequence ID" value="NZ_DS989870.1"/>
</dbReference>
<evidence type="ECO:0000256" key="1">
    <source>
        <dbReference type="ARBA" id="ARBA00022553"/>
    </source>
</evidence>
<keyword evidence="3" id="KW-0540">Nuclease</keyword>
<dbReference type="Proteomes" id="UP000003835">
    <property type="component" value="Unassembled WGS sequence"/>
</dbReference>
<name>B4W237_9CYAN</name>
<dbReference type="GO" id="GO:0016787">
    <property type="term" value="F:hydrolase activity"/>
    <property type="evidence" value="ECO:0007669"/>
    <property type="project" value="UniProtKB-KW"/>
</dbReference>
<dbReference type="EMBL" id="DS989870">
    <property type="protein sequence ID" value="EDX71762.1"/>
    <property type="molecule type" value="Genomic_DNA"/>
</dbReference>
<keyword evidence="2" id="KW-1277">Toxin-antitoxin system</keyword>
<evidence type="ECO:0000256" key="3">
    <source>
        <dbReference type="ARBA" id="ARBA00022722"/>
    </source>
</evidence>
<dbReference type="HOGENOM" id="CLU_142825_4_0_3"/>
<dbReference type="AlphaFoldDB" id="B4W237"/>
<keyword evidence="5" id="KW-0378">Hydrolase</keyword>
<dbReference type="eggNOG" id="COG2361">
    <property type="taxonomic scope" value="Bacteria"/>
</dbReference>
<dbReference type="GO" id="GO:0110001">
    <property type="term" value="C:toxin-antitoxin complex"/>
    <property type="evidence" value="ECO:0007669"/>
    <property type="project" value="InterPro"/>
</dbReference>
<evidence type="ECO:0000256" key="5">
    <source>
        <dbReference type="ARBA" id="ARBA00022801"/>
    </source>
</evidence>
<evidence type="ECO:0000313" key="6">
    <source>
        <dbReference type="EMBL" id="EDX71762.1"/>
    </source>
</evidence>
<gene>
    <name evidence="6" type="ORF">MC7420_2428</name>
</gene>
<reference evidence="6 7" key="1">
    <citation type="submission" date="2008-07" db="EMBL/GenBank/DDBJ databases">
        <authorList>
            <person name="Tandeau de Marsac N."/>
            <person name="Ferriera S."/>
            <person name="Johnson J."/>
            <person name="Kravitz S."/>
            <person name="Beeson K."/>
            <person name="Sutton G."/>
            <person name="Rogers Y.-H."/>
            <person name="Friedman R."/>
            <person name="Frazier M."/>
            <person name="Venter J.C."/>
        </authorList>
    </citation>
    <scope>NUCLEOTIDE SEQUENCE [LARGE SCALE GENOMIC DNA]</scope>
    <source>
        <strain evidence="6 7">PCC 7420</strain>
    </source>
</reference>
<dbReference type="PANTHER" id="PTHR34139:SF1">
    <property type="entry name" value="RNASE MJ1380-RELATED"/>
    <property type="match status" value="1"/>
</dbReference>
<dbReference type="Pfam" id="PF01934">
    <property type="entry name" value="HepT-like"/>
    <property type="match status" value="1"/>
</dbReference>
<dbReference type="PANTHER" id="PTHR34139">
    <property type="entry name" value="UPF0331 PROTEIN MJ0127"/>
    <property type="match status" value="1"/>
</dbReference>
<dbReference type="InterPro" id="IPR051813">
    <property type="entry name" value="HepT_RNase_toxin"/>
</dbReference>
<evidence type="ECO:0008006" key="8">
    <source>
        <dbReference type="Google" id="ProtNLM"/>
    </source>
</evidence>
<dbReference type="GO" id="GO:0000166">
    <property type="term" value="F:nucleotide binding"/>
    <property type="evidence" value="ECO:0007669"/>
    <property type="project" value="UniProtKB-KW"/>
</dbReference>
<dbReference type="InterPro" id="IPR008201">
    <property type="entry name" value="HepT-like"/>
</dbReference>
<dbReference type="GO" id="GO:0004540">
    <property type="term" value="F:RNA nuclease activity"/>
    <property type="evidence" value="ECO:0007669"/>
    <property type="project" value="InterPro"/>
</dbReference>
<proteinExistence type="predicted"/>
<organism evidence="6 7">
    <name type="scientific">Coleofasciculus chthonoplastes PCC 7420</name>
    <dbReference type="NCBI Taxonomy" id="118168"/>
    <lineage>
        <taxon>Bacteria</taxon>
        <taxon>Bacillati</taxon>
        <taxon>Cyanobacteriota</taxon>
        <taxon>Cyanophyceae</taxon>
        <taxon>Coleofasciculales</taxon>
        <taxon>Coleofasciculaceae</taxon>
        <taxon>Coleofasciculus</taxon>
    </lineage>
</organism>
<evidence type="ECO:0000256" key="2">
    <source>
        <dbReference type="ARBA" id="ARBA00022649"/>
    </source>
</evidence>